<dbReference type="InterPro" id="IPR002401">
    <property type="entry name" value="Cyt_P450_E_grp-I"/>
</dbReference>
<comment type="similarity">
    <text evidence="2">Belongs to the cytochrome P450 family.</text>
</comment>
<keyword evidence="6 8" id="KW-0408">Iron</keyword>
<evidence type="ECO:0000313" key="10">
    <source>
        <dbReference type="EMBL" id="KAE8381191.1"/>
    </source>
</evidence>
<gene>
    <name evidence="10" type="ORF">BDV26DRAFT_301969</name>
</gene>
<evidence type="ECO:0000256" key="4">
    <source>
        <dbReference type="ARBA" id="ARBA00022723"/>
    </source>
</evidence>
<evidence type="ECO:0000256" key="1">
    <source>
        <dbReference type="ARBA" id="ARBA00001971"/>
    </source>
</evidence>
<keyword evidence="4 8" id="KW-0479">Metal-binding</keyword>
<dbReference type="OrthoDB" id="1470350at2759"/>
<evidence type="ECO:0000256" key="6">
    <source>
        <dbReference type="ARBA" id="ARBA00023004"/>
    </source>
</evidence>
<dbReference type="GO" id="GO:0005506">
    <property type="term" value="F:iron ion binding"/>
    <property type="evidence" value="ECO:0007669"/>
    <property type="project" value="InterPro"/>
</dbReference>
<evidence type="ECO:0000256" key="7">
    <source>
        <dbReference type="ARBA" id="ARBA00023033"/>
    </source>
</evidence>
<dbReference type="AlphaFoldDB" id="A0A5N7BHE3"/>
<organism evidence="10 11">
    <name type="scientific">Aspergillus bertholletiae</name>
    <dbReference type="NCBI Taxonomy" id="1226010"/>
    <lineage>
        <taxon>Eukaryota</taxon>
        <taxon>Fungi</taxon>
        <taxon>Dikarya</taxon>
        <taxon>Ascomycota</taxon>
        <taxon>Pezizomycotina</taxon>
        <taxon>Eurotiomycetes</taxon>
        <taxon>Eurotiomycetidae</taxon>
        <taxon>Eurotiales</taxon>
        <taxon>Aspergillaceae</taxon>
        <taxon>Aspergillus</taxon>
        <taxon>Aspergillus subgen. Circumdati</taxon>
    </lineage>
</organism>
<dbReference type="GO" id="GO:0016705">
    <property type="term" value="F:oxidoreductase activity, acting on paired donors, with incorporation or reduction of molecular oxygen"/>
    <property type="evidence" value="ECO:0007669"/>
    <property type="project" value="InterPro"/>
</dbReference>
<protein>
    <submittedName>
        <fullName evidence="10">Cytochrome P450</fullName>
    </submittedName>
</protein>
<accession>A0A5N7BHE3</accession>
<reference evidence="10 11" key="1">
    <citation type="submission" date="2019-04" db="EMBL/GenBank/DDBJ databases">
        <title>Friends and foes A comparative genomics studyof 23 Aspergillus species from section Flavi.</title>
        <authorList>
            <consortium name="DOE Joint Genome Institute"/>
            <person name="Kjaerbolling I."/>
            <person name="Vesth T."/>
            <person name="Frisvad J.C."/>
            <person name="Nybo J.L."/>
            <person name="Theobald S."/>
            <person name="Kildgaard S."/>
            <person name="Isbrandt T."/>
            <person name="Kuo A."/>
            <person name="Sato A."/>
            <person name="Lyhne E.K."/>
            <person name="Kogle M.E."/>
            <person name="Wiebenga A."/>
            <person name="Kun R.S."/>
            <person name="Lubbers R.J."/>
            <person name="Makela M.R."/>
            <person name="Barry K."/>
            <person name="Chovatia M."/>
            <person name="Clum A."/>
            <person name="Daum C."/>
            <person name="Haridas S."/>
            <person name="He G."/>
            <person name="LaButti K."/>
            <person name="Lipzen A."/>
            <person name="Mondo S."/>
            <person name="Riley R."/>
            <person name="Salamov A."/>
            <person name="Simmons B.A."/>
            <person name="Magnuson J.K."/>
            <person name="Henrissat B."/>
            <person name="Mortensen U.H."/>
            <person name="Larsen T.O."/>
            <person name="Devries R.P."/>
            <person name="Grigoriev I.V."/>
            <person name="Machida M."/>
            <person name="Baker S.E."/>
            <person name="Andersen M.R."/>
        </authorList>
    </citation>
    <scope>NUCLEOTIDE SEQUENCE [LARGE SCALE GENOMIC DNA]</scope>
    <source>
        <strain evidence="10 11">IBT 29228</strain>
    </source>
</reference>
<evidence type="ECO:0000256" key="9">
    <source>
        <dbReference type="SAM" id="Phobius"/>
    </source>
</evidence>
<dbReference type="Pfam" id="PF00067">
    <property type="entry name" value="p450"/>
    <property type="match status" value="1"/>
</dbReference>
<keyword evidence="9" id="KW-0472">Membrane</keyword>
<evidence type="ECO:0000256" key="3">
    <source>
        <dbReference type="ARBA" id="ARBA00022617"/>
    </source>
</evidence>
<dbReference type="PANTHER" id="PTHR24305">
    <property type="entry name" value="CYTOCHROME P450"/>
    <property type="match status" value="1"/>
</dbReference>
<dbReference type="CDD" id="cd11058">
    <property type="entry name" value="CYP60B-like"/>
    <property type="match status" value="1"/>
</dbReference>
<keyword evidence="5" id="KW-0560">Oxidoreductase</keyword>
<keyword evidence="9" id="KW-0812">Transmembrane</keyword>
<dbReference type="InterPro" id="IPR050121">
    <property type="entry name" value="Cytochrome_P450_monoxygenase"/>
</dbReference>
<feature type="transmembrane region" description="Helical" evidence="9">
    <location>
        <begin position="12"/>
        <end position="31"/>
    </location>
</feature>
<keyword evidence="3 8" id="KW-0349">Heme</keyword>
<dbReference type="GO" id="GO:0004497">
    <property type="term" value="F:monooxygenase activity"/>
    <property type="evidence" value="ECO:0007669"/>
    <property type="project" value="UniProtKB-KW"/>
</dbReference>
<dbReference type="SUPFAM" id="SSF48264">
    <property type="entry name" value="Cytochrome P450"/>
    <property type="match status" value="1"/>
</dbReference>
<sequence length="480" mass="54424">MSLLVEYFPDSSIAFCVTVAASLVFICYMVFDTVYNLSLSPLASFPGPKLWAVSNIPRQVSILGGRSHLTILALHNRYGPVVRTGPNELSFNNPQGFRDIYGLRHGQPPFRKDPEFYGSPLNGIGNSIGGDIDIAFHSRQSLREQEQIVVYYVDLLIQRLRERTNINEMHSAEEDIKIWFNFITFDIIGDLMFAESFDCLKDSQLHPWIACIFDNVKGIALLGVLNQYPLFRRIHGVLLPKSLKRKLLEHQNLCVQKTGCRLQRGASRPDFVTQSSDMDSLTIAGSETTAALLSGCLYYICKHTYIMNQLCKEIRTAFSRDEEITSSKCFGLKYLNAVLEESLRMYPPVAGNLPRLVPKGGSIINGHFIPGDVTVSTHQYASYHSPTNFALPEQFIPERWLGTDNRFDPDKRGVLQPFILGPRNCLGKKLAYMEMRLILSKLVFNFDIDLAPLGDNWNEQKGFIVWDRPPLMVRLVDRFA</sequence>
<dbReference type="PANTHER" id="PTHR24305:SF210">
    <property type="entry name" value="CYTOCHROME P450 MONOOXYGENASE ASQL-RELATED"/>
    <property type="match status" value="1"/>
</dbReference>
<dbReference type="InterPro" id="IPR001128">
    <property type="entry name" value="Cyt_P450"/>
</dbReference>
<feature type="binding site" description="axial binding residue" evidence="8">
    <location>
        <position position="425"/>
    </location>
    <ligand>
        <name>heme</name>
        <dbReference type="ChEBI" id="CHEBI:30413"/>
    </ligand>
    <ligandPart>
        <name>Fe</name>
        <dbReference type="ChEBI" id="CHEBI:18248"/>
    </ligandPart>
</feature>
<name>A0A5N7BHE3_9EURO</name>
<dbReference type="PRINTS" id="PR00385">
    <property type="entry name" value="P450"/>
</dbReference>
<dbReference type="Proteomes" id="UP000326198">
    <property type="component" value="Unassembled WGS sequence"/>
</dbReference>
<dbReference type="InterPro" id="IPR036396">
    <property type="entry name" value="Cyt_P450_sf"/>
</dbReference>
<dbReference type="EMBL" id="ML736173">
    <property type="protein sequence ID" value="KAE8381191.1"/>
    <property type="molecule type" value="Genomic_DNA"/>
</dbReference>
<proteinExistence type="inferred from homology"/>
<evidence type="ECO:0000313" key="11">
    <source>
        <dbReference type="Proteomes" id="UP000326198"/>
    </source>
</evidence>
<evidence type="ECO:0000256" key="8">
    <source>
        <dbReference type="PIRSR" id="PIRSR602401-1"/>
    </source>
</evidence>
<keyword evidence="11" id="KW-1185">Reference proteome</keyword>
<dbReference type="PRINTS" id="PR00463">
    <property type="entry name" value="EP450I"/>
</dbReference>
<evidence type="ECO:0000256" key="2">
    <source>
        <dbReference type="ARBA" id="ARBA00010617"/>
    </source>
</evidence>
<comment type="cofactor">
    <cofactor evidence="1 8">
        <name>heme</name>
        <dbReference type="ChEBI" id="CHEBI:30413"/>
    </cofactor>
</comment>
<dbReference type="GO" id="GO:0020037">
    <property type="term" value="F:heme binding"/>
    <property type="evidence" value="ECO:0007669"/>
    <property type="project" value="InterPro"/>
</dbReference>
<evidence type="ECO:0000256" key="5">
    <source>
        <dbReference type="ARBA" id="ARBA00023002"/>
    </source>
</evidence>
<keyword evidence="9" id="KW-1133">Transmembrane helix</keyword>
<keyword evidence="7" id="KW-0503">Monooxygenase</keyword>
<dbReference type="Gene3D" id="1.10.630.10">
    <property type="entry name" value="Cytochrome P450"/>
    <property type="match status" value="1"/>
</dbReference>